<evidence type="ECO:0000313" key="4">
    <source>
        <dbReference type="Proteomes" id="UP001458880"/>
    </source>
</evidence>
<feature type="transmembrane region" description="Helical" evidence="2">
    <location>
        <begin position="255"/>
        <end position="275"/>
    </location>
</feature>
<feature type="region of interest" description="Disordered" evidence="1">
    <location>
        <begin position="534"/>
        <end position="558"/>
    </location>
</feature>
<keyword evidence="2" id="KW-1133">Transmembrane helix</keyword>
<gene>
    <name evidence="3" type="ORF">QE152_g23276</name>
</gene>
<dbReference type="EMBL" id="JASPKY010000230">
    <property type="protein sequence ID" value="KAK9718236.1"/>
    <property type="molecule type" value="Genomic_DNA"/>
</dbReference>
<keyword evidence="4" id="KW-1185">Reference proteome</keyword>
<accession>A0AAW1KIV7</accession>
<organism evidence="3 4">
    <name type="scientific">Popillia japonica</name>
    <name type="common">Japanese beetle</name>
    <dbReference type="NCBI Taxonomy" id="7064"/>
    <lineage>
        <taxon>Eukaryota</taxon>
        <taxon>Metazoa</taxon>
        <taxon>Ecdysozoa</taxon>
        <taxon>Arthropoda</taxon>
        <taxon>Hexapoda</taxon>
        <taxon>Insecta</taxon>
        <taxon>Pterygota</taxon>
        <taxon>Neoptera</taxon>
        <taxon>Endopterygota</taxon>
        <taxon>Coleoptera</taxon>
        <taxon>Polyphaga</taxon>
        <taxon>Scarabaeiformia</taxon>
        <taxon>Scarabaeidae</taxon>
        <taxon>Rutelinae</taxon>
        <taxon>Popillia</taxon>
    </lineage>
</organism>
<keyword evidence="2" id="KW-0472">Membrane</keyword>
<feature type="transmembrane region" description="Helical" evidence="2">
    <location>
        <begin position="439"/>
        <end position="459"/>
    </location>
</feature>
<sequence length="558" mass="65925">MRFIKLFGVSPMEESTVISKIYATFILVLIIFTYGYELHGRIHTKFQQELKPSNRSIYIGLINTTAAVAANLIITLVPICLGDKLRLRLMQQIDNIDDILKKHVQIRANLKKFYLMQQIDNIDDILKKHVQIRANLKKFYLYTAILHLYYIGLLINDFSVWFRPHNAKTHSFIFYVWDELFRYRISVLVLSIYYFLRELYQKVSLINEILGDAFKNVRPIELDGSEKIARLENVVRDVSEFHASFMQIPNDCSSLFGWQIFFILLNYIVFFAMAYEMGLRIVTHSVDSVTYHLSLWIVLCMIYRISILVLYLYYFVRHLYQKIRGMNTVLVDAFEHTSPEDLQIPEIVSNLEVLVDAFEHTSPEDLQIPEIVSNLEKICEETSSFHISFKLIVDNFNKLFGWQLLLILLNYIFLFMMAYELGLRIMTYKTVDVTYHMSIWIIACMIYALKICSMEKITIEEKDKKTREKMERDSARRRTREYGDSLKTKIENRIQWKTNTKFWAKRNNKSKRMTMVGTHLNNAKTMVGTHLNNAKAQNSGENDMKKIRIEEYDKKTKE</sequence>
<feature type="transmembrane region" description="Helical" evidence="2">
    <location>
        <begin position="180"/>
        <end position="196"/>
    </location>
</feature>
<feature type="transmembrane region" description="Helical" evidence="2">
    <location>
        <begin position="57"/>
        <end position="81"/>
    </location>
</feature>
<name>A0AAW1KIV7_POPJA</name>
<evidence type="ECO:0000256" key="2">
    <source>
        <dbReference type="SAM" id="Phobius"/>
    </source>
</evidence>
<evidence type="ECO:0008006" key="5">
    <source>
        <dbReference type="Google" id="ProtNLM"/>
    </source>
</evidence>
<dbReference type="AlphaFoldDB" id="A0AAW1KIV7"/>
<feature type="transmembrane region" description="Helical" evidence="2">
    <location>
        <begin position="139"/>
        <end position="160"/>
    </location>
</feature>
<proteinExistence type="predicted"/>
<feature type="transmembrane region" description="Helical" evidence="2">
    <location>
        <begin position="399"/>
        <end position="419"/>
    </location>
</feature>
<evidence type="ECO:0000313" key="3">
    <source>
        <dbReference type="EMBL" id="KAK9718236.1"/>
    </source>
</evidence>
<feature type="transmembrane region" description="Helical" evidence="2">
    <location>
        <begin position="295"/>
        <end position="316"/>
    </location>
</feature>
<feature type="compositionally biased region" description="Basic and acidic residues" evidence="1">
    <location>
        <begin position="542"/>
        <end position="558"/>
    </location>
</feature>
<evidence type="ECO:0000256" key="1">
    <source>
        <dbReference type="SAM" id="MobiDB-lite"/>
    </source>
</evidence>
<comment type="caution">
    <text evidence="3">The sequence shown here is derived from an EMBL/GenBank/DDBJ whole genome shotgun (WGS) entry which is preliminary data.</text>
</comment>
<dbReference type="Proteomes" id="UP001458880">
    <property type="component" value="Unassembled WGS sequence"/>
</dbReference>
<keyword evidence="2" id="KW-0812">Transmembrane</keyword>
<feature type="transmembrane region" description="Helical" evidence="2">
    <location>
        <begin position="21"/>
        <end position="37"/>
    </location>
</feature>
<reference evidence="3 4" key="1">
    <citation type="journal article" date="2024" name="BMC Genomics">
        <title>De novo assembly and annotation of Popillia japonica's genome with initial clues to its potential as an invasive pest.</title>
        <authorList>
            <person name="Cucini C."/>
            <person name="Boschi S."/>
            <person name="Funari R."/>
            <person name="Cardaioli E."/>
            <person name="Iannotti N."/>
            <person name="Marturano G."/>
            <person name="Paoli F."/>
            <person name="Bruttini M."/>
            <person name="Carapelli A."/>
            <person name="Frati F."/>
            <person name="Nardi F."/>
        </authorList>
    </citation>
    <scope>NUCLEOTIDE SEQUENCE [LARGE SCALE GENOMIC DNA]</scope>
    <source>
        <strain evidence="3">DMR45628</strain>
    </source>
</reference>
<protein>
    <recommendedName>
        <fullName evidence="5">Gustatory receptor</fullName>
    </recommendedName>
</protein>